<evidence type="ECO:0000313" key="2">
    <source>
        <dbReference type="EMBL" id="SHO33540.1"/>
    </source>
</evidence>
<protein>
    <submittedName>
        <fullName evidence="2">Divergent serine/threonine protein kinase</fullName>
    </submittedName>
</protein>
<keyword evidence="2" id="KW-0418">Kinase</keyword>
<keyword evidence="3" id="KW-1185">Reference proteome</keyword>
<dbReference type="EMBL" id="LT671577">
    <property type="protein sequence ID" value="SHO33540.1"/>
    <property type="molecule type" value="Genomic_DNA"/>
</dbReference>
<dbReference type="GO" id="GO:0005524">
    <property type="term" value="F:ATP binding"/>
    <property type="evidence" value="ECO:0007669"/>
    <property type="project" value="InterPro"/>
</dbReference>
<dbReference type="InterPro" id="IPR009330">
    <property type="entry name" value="LipoPS_heptP_kinase"/>
</dbReference>
<dbReference type="OrthoDB" id="13918at10239"/>
<dbReference type="Proteomes" id="UP000201465">
    <property type="component" value="Segment"/>
</dbReference>
<sequence>MFSYTVFFQDGSEEMDFTGETKEEVLYHIRVHLQGVVEKRVQRGQGTYVKYKASHKLKYYLNEVRAYSKLAGSKVCPELLNHGVVLECKVHDEQSRKVCRLYGYYIETEMYGCTLGSMHPELGAVYELDSRDVDVDDEFDFIFPYSEDVKKQIRNLIDKMHQAGVYHGDLHQGNIVVKDNILRFIDFELCEFRED</sequence>
<dbReference type="KEGG" id="vg:30523454"/>
<dbReference type="PROSITE" id="PS50011">
    <property type="entry name" value="PROTEIN_KINASE_DOM"/>
    <property type="match status" value="1"/>
</dbReference>
<gene>
    <name evidence="2" type="ORF">BQ3484_472</name>
</gene>
<dbReference type="Pfam" id="PF06176">
    <property type="entry name" value="WaaY"/>
    <property type="match status" value="1"/>
</dbReference>
<organism evidence="2 3">
    <name type="scientific">Cedratvirus A11</name>
    <dbReference type="NCBI Taxonomy" id="1903266"/>
    <lineage>
        <taxon>Viruses</taxon>
        <taxon>Pithoviruses</taxon>
        <taxon>Orthocedratvirinae</taxon>
        <taxon>Alphacedratvirus</taxon>
        <taxon>Alphacedratvirus aljazairmassiliense</taxon>
    </lineage>
</organism>
<dbReference type="RefSeq" id="YP_009329412.1">
    <property type="nucleotide sequence ID" value="NC_032108.1"/>
</dbReference>
<dbReference type="InterPro" id="IPR000719">
    <property type="entry name" value="Prot_kinase_dom"/>
</dbReference>
<name>A0A1M7XVD4_9VIRU</name>
<proteinExistence type="predicted"/>
<dbReference type="GeneID" id="30523454"/>
<feature type="domain" description="Protein kinase" evidence="1">
    <location>
        <begin position="1"/>
        <end position="195"/>
    </location>
</feature>
<reference evidence="2 3" key="1">
    <citation type="submission" date="2016-11" db="EMBL/GenBank/DDBJ databases">
        <authorList>
            <consortium name="Urmite Genomes"/>
        </authorList>
    </citation>
    <scope>NUCLEOTIDE SEQUENCE [LARGE SCALE GENOMIC DNA]</scope>
    <source>
        <strain evidence="2 3">A11</strain>
    </source>
</reference>
<dbReference type="SUPFAM" id="SSF56112">
    <property type="entry name" value="Protein kinase-like (PK-like)"/>
    <property type="match status" value="1"/>
</dbReference>
<evidence type="ECO:0000313" key="3">
    <source>
        <dbReference type="Proteomes" id="UP000201465"/>
    </source>
</evidence>
<keyword evidence="2" id="KW-0808">Transferase</keyword>
<dbReference type="InterPro" id="IPR011009">
    <property type="entry name" value="Kinase-like_dom_sf"/>
</dbReference>
<dbReference type="GO" id="GO:0004674">
    <property type="term" value="F:protein serine/threonine kinase activity"/>
    <property type="evidence" value="ECO:0007669"/>
    <property type="project" value="UniProtKB-KW"/>
</dbReference>
<dbReference type="Gene3D" id="1.10.510.10">
    <property type="entry name" value="Transferase(Phosphotransferase) domain 1"/>
    <property type="match status" value="1"/>
</dbReference>
<evidence type="ECO:0000259" key="1">
    <source>
        <dbReference type="PROSITE" id="PS50011"/>
    </source>
</evidence>
<keyword evidence="2" id="KW-0723">Serine/threonine-protein kinase</keyword>
<accession>A0A1M7XVD4</accession>